<evidence type="ECO:0000256" key="3">
    <source>
        <dbReference type="ARBA" id="ARBA00022630"/>
    </source>
</evidence>
<keyword evidence="4" id="KW-0288">FMN</keyword>
<evidence type="ECO:0000259" key="8">
    <source>
        <dbReference type="Pfam" id="PF00881"/>
    </source>
</evidence>
<dbReference type="InterPro" id="IPR029479">
    <property type="entry name" value="Nitroreductase"/>
</dbReference>
<dbReference type="RefSeq" id="WP_262991167.1">
    <property type="nucleotide sequence ID" value="NZ_JAOTEN010000004.1"/>
</dbReference>
<evidence type="ECO:0000256" key="5">
    <source>
        <dbReference type="ARBA" id="ARBA00022857"/>
    </source>
</evidence>
<comment type="similarity">
    <text evidence="2">Belongs to the nitroreductase family.</text>
</comment>
<dbReference type="PANTHER" id="PTHR43821">
    <property type="entry name" value="NAD(P)H NITROREDUCTASE YDJA-RELATED"/>
    <property type="match status" value="1"/>
</dbReference>
<keyword evidence="5" id="KW-0521">NADP</keyword>
<evidence type="ECO:0000256" key="4">
    <source>
        <dbReference type="ARBA" id="ARBA00022643"/>
    </source>
</evidence>
<name>A0ABT2W349_9FLAO</name>
<comment type="caution">
    <text evidence="9">The sequence shown here is derived from an EMBL/GenBank/DDBJ whole genome shotgun (WGS) entry which is preliminary data.</text>
</comment>
<sequence>MNTAEVLKEIIEQRRSIFPKDYTETGISQEIIDEILNSATFAPNHKRTKPWRFKIFRGDEKAKLALEMQEIYQSTQAPQVFLEKKYQDIGFKINKADTIMSIVVNFSSLVPEWEEIAAVSMAVQNMYLTCTANKIGCYWSSPKLVDHLKNTLQIEENQKCLGLFYMGNIE</sequence>
<evidence type="ECO:0000313" key="9">
    <source>
        <dbReference type="EMBL" id="MCU7615140.1"/>
    </source>
</evidence>
<organism evidence="9 10">
    <name type="scientific">Chryseobacterium gilvum</name>
    <dbReference type="NCBI Taxonomy" id="2976534"/>
    <lineage>
        <taxon>Bacteria</taxon>
        <taxon>Pseudomonadati</taxon>
        <taxon>Bacteroidota</taxon>
        <taxon>Flavobacteriia</taxon>
        <taxon>Flavobacteriales</taxon>
        <taxon>Weeksellaceae</taxon>
        <taxon>Chryseobacterium group</taxon>
        <taxon>Chryseobacterium</taxon>
    </lineage>
</organism>
<dbReference type="PANTHER" id="PTHR43821:SF1">
    <property type="entry name" value="NAD(P)H NITROREDUCTASE YDJA-RELATED"/>
    <property type="match status" value="1"/>
</dbReference>
<gene>
    <name evidence="9" type="ORF">N0B16_11890</name>
</gene>
<reference evidence="10" key="1">
    <citation type="submission" date="2023-07" db="EMBL/GenBank/DDBJ databases">
        <title>Chryseobacterium sp. GMJ5 Genome sequencing and assembly.</title>
        <authorList>
            <person name="Jung Y."/>
        </authorList>
    </citation>
    <scope>NUCLEOTIDE SEQUENCE [LARGE SCALE GENOMIC DNA]</scope>
    <source>
        <strain evidence="10">GMJ5</strain>
    </source>
</reference>
<keyword evidence="10" id="KW-1185">Reference proteome</keyword>
<evidence type="ECO:0000313" key="10">
    <source>
        <dbReference type="Proteomes" id="UP001208114"/>
    </source>
</evidence>
<keyword evidence="6" id="KW-0560">Oxidoreductase</keyword>
<dbReference type="InterPro" id="IPR052530">
    <property type="entry name" value="NAD(P)H_nitroreductase"/>
</dbReference>
<evidence type="ECO:0000256" key="2">
    <source>
        <dbReference type="ARBA" id="ARBA00007118"/>
    </source>
</evidence>
<evidence type="ECO:0000256" key="6">
    <source>
        <dbReference type="ARBA" id="ARBA00023002"/>
    </source>
</evidence>
<comment type="cofactor">
    <cofactor evidence="1">
        <name>FMN</name>
        <dbReference type="ChEBI" id="CHEBI:58210"/>
    </cofactor>
</comment>
<dbReference type="InterPro" id="IPR000415">
    <property type="entry name" value="Nitroreductase-like"/>
</dbReference>
<protein>
    <submittedName>
        <fullName evidence="9">Nitroreductase</fullName>
    </submittedName>
</protein>
<evidence type="ECO:0000256" key="7">
    <source>
        <dbReference type="ARBA" id="ARBA00023027"/>
    </source>
</evidence>
<dbReference type="EMBL" id="JAOTEN010000004">
    <property type="protein sequence ID" value="MCU7615140.1"/>
    <property type="molecule type" value="Genomic_DNA"/>
</dbReference>
<dbReference type="Pfam" id="PF00881">
    <property type="entry name" value="Nitroreductase"/>
    <property type="match status" value="1"/>
</dbReference>
<proteinExistence type="inferred from homology"/>
<accession>A0ABT2W349</accession>
<dbReference type="Proteomes" id="UP001208114">
    <property type="component" value="Unassembled WGS sequence"/>
</dbReference>
<dbReference type="InterPro" id="IPR026021">
    <property type="entry name" value="YdjA-like"/>
</dbReference>
<dbReference type="Gene3D" id="3.40.109.10">
    <property type="entry name" value="NADH Oxidase"/>
    <property type="match status" value="1"/>
</dbReference>
<keyword evidence="3" id="KW-0285">Flavoprotein</keyword>
<keyword evidence="7" id="KW-0520">NAD</keyword>
<dbReference type="SUPFAM" id="SSF55469">
    <property type="entry name" value="FMN-dependent nitroreductase-like"/>
    <property type="match status" value="1"/>
</dbReference>
<dbReference type="CDD" id="cd02135">
    <property type="entry name" value="YdjA-like"/>
    <property type="match status" value="1"/>
</dbReference>
<feature type="domain" description="Nitroreductase" evidence="8">
    <location>
        <begin position="11"/>
        <end position="167"/>
    </location>
</feature>
<evidence type="ECO:0000256" key="1">
    <source>
        <dbReference type="ARBA" id="ARBA00001917"/>
    </source>
</evidence>